<dbReference type="Pfam" id="PF04321">
    <property type="entry name" value="RmlD_sub_bind"/>
    <property type="match status" value="1"/>
</dbReference>
<keyword evidence="2" id="KW-0560">Oxidoreductase</keyword>
<dbReference type="RefSeq" id="WP_109603964.1">
    <property type="nucleotide sequence ID" value="NZ_QGGI01000003.1"/>
</dbReference>
<dbReference type="InterPro" id="IPR029903">
    <property type="entry name" value="RmlD-like-bd"/>
</dbReference>
<dbReference type="CDD" id="cd05254">
    <property type="entry name" value="dTDP_HR_like_SDR_e"/>
    <property type="match status" value="1"/>
</dbReference>
<dbReference type="InterPro" id="IPR036291">
    <property type="entry name" value="NAD(P)-bd_dom_sf"/>
</dbReference>
<evidence type="ECO:0000313" key="4">
    <source>
        <dbReference type="EMBL" id="PWJ95844.1"/>
    </source>
</evidence>
<dbReference type="InterPro" id="IPR005913">
    <property type="entry name" value="dTDP_dehydrorham_reduct"/>
</dbReference>
<evidence type="ECO:0000256" key="2">
    <source>
        <dbReference type="RuleBase" id="RU364082"/>
    </source>
</evidence>
<dbReference type="EC" id="1.1.1.133" evidence="2"/>
<dbReference type="PANTHER" id="PTHR10491">
    <property type="entry name" value="DTDP-4-DEHYDRORHAMNOSE REDUCTASE"/>
    <property type="match status" value="1"/>
</dbReference>
<dbReference type="SUPFAM" id="SSF51735">
    <property type="entry name" value="NAD(P)-binding Rossmann-fold domains"/>
    <property type="match status" value="1"/>
</dbReference>
<feature type="domain" description="RmlD-like substrate binding" evidence="3">
    <location>
        <begin position="1"/>
        <end position="270"/>
    </location>
</feature>
<comment type="function">
    <text evidence="2">Catalyzes the reduction of dTDP-6-deoxy-L-lyxo-4-hexulose to yield dTDP-L-rhamnose.</text>
</comment>
<comment type="pathway">
    <text evidence="2">Carbohydrate biosynthesis; dTDP-L-rhamnose biosynthesis.</text>
</comment>
<dbReference type="GO" id="GO:0008831">
    <property type="term" value="F:dTDP-4-dehydrorhamnose reductase activity"/>
    <property type="evidence" value="ECO:0007669"/>
    <property type="project" value="UniProtKB-EC"/>
</dbReference>
<sequence>MKILLTGSDGQLGKEFSKIKLINYKTNKKDFDITNYYQMKEFIEKNKITHILNTAAYTDVENAEIKKQYTLEVNNPENLIEICKEYNIKLIHFSTDYVFNGKKINYTEKDETNPINYYGYSKLLGEKNIQRKLKNYLILRTSWLYGEKENNFIKKIIKNTENNEIIKGTIDEISSPTNVKDLLIPTLKLLEKDSVGIYHISGDGICSRYLWIKYILKYLQRNNKLERVYQKDFKLIAKRPIISVLSNEKIKNELNIKINHWKYSTFEYINFLKTNS</sequence>
<dbReference type="AlphaFoldDB" id="A0AA45C866"/>
<comment type="caution">
    <text evidence="4">The sequence shown here is derived from an EMBL/GenBank/DDBJ whole genome shotgun (WGS) entry which is preliminary data.</text>
</comment>
<comment type="similarity">
    <text evidence="1 2">Belongs to the dTDP-4-dehydrorhamnose reductase family.</text>
</comment>
<accession>A0AA45C866</accession>
<organism evidence="4 5">
    <name type="scientific">Oceanotoga teriensis</name>
    <dbReference type="NCBI Taxonomy" id="515440"/>
    <lineage>
        <taxon>Bacteria</taxon>
        <taxon>Thermotogati</taxon>
        <taxon>Thermotogota</taxon>
        <taxon>Thermotogae</taxon>
        <taxon>Petrotogales</taxon>
        <taxon>Petrotogaceae</taxon>
        <taxon>Oceanotoga</taxon>
    </lineage>
</organism>
<dbReference type="GO" id="GO:0005829">
    <property type="term" value="C:cytosol"/>
    <property type="evidence" value="ECO:0007669"/>
    <property type="project" value="TreeGrafter"/>
</dbReference>
<protein>
    <recommendedName>
        <fullName evidence="2">dTDP-4-dehydrorhamnose reductase</fullName>
        <ecNumber evidence="2">1.1.1.133</ecNumber>
    </recommendedName>
</protein>
<evidence type="ECO:0000256" key="1">
    <source>
        <dbReference type="ARBA" id="ARBA00010944"/>
    </source>
</evidence>
<dbReference type="GO" id="GO:0019305">
    <property type="term" value="P:dTDP-rhamnose biosynthetic process"/>
    <property type="evidence" value="ECO:0007669"/>
    <property type="project" value="TreeGrafter"/>
</dbReference>
<reference evidence="4 5" key="1">
    <citation type="submission" date="2018-05" db="EMBL/GenBank/DDBJ databases">
        <title>Genomic Encyclopedia of Type Strains, Phase IV (KMG-IV): sequencing the most valuable type-strain genomes for metagenomic binning, comparative biology and taxonomic classification.</title>
        <authorList>
            <person name="Goeker M."/>
        </authorList>
    </citation>
    <scope>NUCLEOTIDE SEQUENCE [LARGE SCALE GENOMIC DNA]</scope>
    <source>
        <strain evidence="4 5">DSM 24906</strain>
    </source>
</reference>
<proteinExistence type="inferred from homology"/>
<dbReference type="Proteomes" id="UP000245921">
    <property type="component" value="Unassembled WGS sequence"/>
</dbReference>
<evidence type="ECO:0000259" key="3">
    <source>
        <dbReference type="Pfam" id="PF04321"/>
    </source>
</evidence>
<evidence type="ECO:0000313" key="5">
    <source>
        <dbReference type="Proteomes" id="UP000245921"/>
    </source>
</evidence>
<dbReference type="EMBL" id="QGGI01000003">
    <property type="protein sequence ID" value="PWJ95844.1"/>
    <property type="molecule type" value="Genomic_DNA"/>
</dbReference>
<name>A0AA45C866_9BACT</name>
<dbReference type="Gene3D" id="3.40.50.720">
    <property type="entry name" value="NAD(P)-binding Rossmann-like Domain"/>
    <property type="match status" value="1"/>
</dbReference>
<gene>
    <name evidence="4" type="ORF">C7380_10321</name>
</gene>
<dbReference type="NCBIfam" id="TIGR01214">
    <property type="entry name" value="rmlD"/>
    <property type="match status" value="1"/>
</dbReference>
<dbReference type="PANTHER" id="PTHR10491:SF4">
    <property type="entry name" value="METHIONINE ADENOSYLTRANSFERASE 2 SUBUNIT BETA"/>
    <property type="match status" value="1"/>
</dbReference>
<keyword evidence="5" id="KW-1185">Reference proteome</keyword>
<dbReference type="Gene3D" id="3.90.25.10">
    <property type="entry name" value="UDP-galactose 4-epimerase, domain 1"/>
    <property type="match status" value="1"/>
</dbReference>
<keyword evidence="2" id="KW-0521">NADP</keyword>